<sequence length="184" mass="19303">MTRLAHILAGPVLVAGLCLSGASAAQPLGAVSPRVSELELGLFCAPPEGGRRPAPDTMSGWVHVPDEPVEMVARGTVAPAVLGMGFGVRFRLADDAVAETRYTVTHPPMLPTGITEQHWSGSIAPGLTDTVFFQFDIPEELQTGDWTFSVEVDGEVLFTTMFTVVPPADLPGAAHLCAAPSLLS</sequence>
<accession>A0A2U2C410</accession>
<feature type="domain" description="DUF3859" evidence="2">
    <location>
        <begin position="35"/>
        <end position="164"/>
    </location>
</feature>
<dbReference type="Proteomes" id="UP000244940">
    <property type="component" value="Unassembled WGS sequence"/>
</dbReference>
<feature type="signal peptide" evidence="1">
    <location>
        <begin position="1"/>
        <end position="24"/>
    </location>
</feature>
<dbReference type="Pfam" id="PF12975">
    <property type="entry name" value="DUF3859"/>
    <property type="match status" value="1"/>
</dbReference>
<name>A0A2U2C410_9RHOB</name>
<dbReference type="EMBL" id="QEYD01000018">
    <property type="protein sequence ID" value="PWE26579.1"/>
    <property type="molecule type" value="Genomic_DNA"/>
</dbReference>
<evidence type="ECO:0000313" key="3">
    <source>
        <dbReference type="EMBL" id="PWE26579.1"/>
    </source>
</evidence>
<evidence type="ECO:0000313" key="4">
    <source>
        <dbReference type="Proteomes" id="UP000244940"/>
    </source>
</evidence>
<dbReference type="AlphaFoldDB" id="A0A2U2C410"/>
<evidence type="ECO:0000256" key="1">
    <source>
        <dbReference type="SAM" id="SignalP"/>
    </source>
</evidence>
<keyword evidence="1" id="KW-0732">Signal</keyword>
<evidence type="ECO:0000259" key="2">
    <source>
        <dbReference type="Pfam" id="PF12975"/>
    </source>
</evidence>
<dbReference type="InterPro" id="IPR024331">
    <property type="entry name" value="DUF3859"/>
</dbReference>
<protein>
    <submittedName>
        <fullName evidence="3">DUF3859 domain-containing protein</fullName>
    </submittedName>
</protein>
<reference evidence="3 4" key="1">
    <citation type="submission" date="2018-05" db="EMBL/GenBank/DDBJ databases">
        <title>Pararhodobacter marina sp. nov., isolated from deep-sea water of the Indian Ocean.</title>
        <authorList>
            <person name="Lai Q.Sr."/>
            <person name="Liu X."/>
            <person name="Shao Z."/>
        </authorList>
    </citation>
    <scope>NUCLEOTIDE SEQUENCE [LARGE SCALE GENOMIC DNA]</scope>
    <source>
        <strain evidence="3 4">CIC4N-9</strain>
    </source>
</reference>
<comment type="caution">
    <text evidence="3">The sequence shown here is derived from an EMBL/GenBank/DDBJ whole genome shotgun (WGS) entry which is preliminary data.</text>
</comment>
<feature type="chain" id="PRO_5015649886" evidence="1">
    <location>
        <begin position="25"/>
        <end position="184"/>
    </location>
</feature>
<keyword evidence="4" id="KW-1185">Reference proteome</keyword>
<dbReference type="OrthoDB" id="7864302at2"/>
<dbReference type="Gene3D" id="2.60.40.2390">
    <property type="match status" value="1"/>
</dbReference>
<organism evidence="3 4">
    <name type="scientific">Pararhodobacter marinus</name>
    <dbReference type="NCBI Taxonomy" id="2184063"/>
    <lineage>
        <taxon>Bacteria</taxon>
        <taxon>Pseudomonadati</taxon>
        <taxon>Pseudomonadota</taxon>
        <taxon>Alphaproteobacteria</taxon>
        <taxon>Rhodobacterales</taxon>
        <taxon>Paracoccaceae</taxon>
        <taxon>Pararhodobacter</taxon>
    </lineage>
</organism>
<proteinExistence type="predicted"/>
<dbReference type="GeneID" id="94367375"/>
<dbReference type="RefSeq" id="WP_109535303.1">
    <property type="nucleotide sequence ID" value="NZ_QEYD01000018.1"/>
</dbReference>
<gene>
    <name evidence="3" type="ORF">C4N9_20995</name>
</gene>